<comment type="subcellular location">
    <subcellularLocation>
        <location evidence="1">Target cell membrane</location>
    </subcellularLocation>
</comment>
<keyword evidence="4" id="KW-0677">Repeat</keyword>
<organism evidence="8 9">
    <name type="scientific">Leptotrombidium deliense</name>
    <dbReference type="NCBI Taxonomy" id="299467"/>
    <lineage>
        <taxon>Eukaryota</taxon>
        <taxon>Metazoa</taxon>
        <taxon>Ecdysozoa</taxon>
        <taxon>Arthropoda</taxon>
        <taxon>Chelicerata</taxon>
        <taxon>Arachnida</taxon>
        <taxon>Acari</taxon>
        <taxon>Acariformes</taxon>
        <taxon>Trombidiformes</taxon>
        <taxon>Prostigmata</taxon>
        <taxon>Anystina</taxon>
        <taxon>Parasitengona</taxon>
        <taxon>Trombiculoidea</taxon>
        <taxon>Trombiculidae</taxon>
        <taxon>Leptotrombidium</taxon>
    </lineage>
</organism>
<dbReference type="InterPro" id="IPR002110">
    <property type="entry name" value="Ankyrin_rpt"/>
</dbReference>
<dbReference type="PANTHER" id="PTHR24180">
    <property type="entry name" value="CYCLIN-DEPENDENT KINASE INHIBITOR 2C-RELATED"/>
    <property type="match status" value="1"/>
</dbReference>
<dbReference type="STRING" id="299467.A0A443RY24"/>
<dbReference type="EMBL" id="NCKV01018841">
    <property type="protein sequence ID" value="RWS20256.1"/>
    <property type="molecule type" value="Genomic_DNA"/>
</dbReference>
<dbReference type="SMART" id="SM00248">
    <property type="entry name" value="ANK"/>
    <property type="match status" value="2"/>
</dbReference>
<dbReference type="OrthoDB" id="6596655at2759"/>
<accession>A0A443RY24</accession>
<keyword evidence="5" id="KW-0800">Toxin</keyword>
<evidence type="ECO:0000256" key="1">
    <source>
        <dbReference type="ARBA" id="ARBA00004175"/>
    </source>
</evidence>
<dbReference type="Gene3D" id="1.25.40.20">
    <property type="entry name" value="Ankyrin repeat-containing domain"/>
    <property type="match status" value="2"/>
</dbReference>
<dbReference type="PANTHER" id="PTHR24180:SF45">
    <property type="entry name" value="POLY [ADP-RIBOSE] POLYMERASE TANKYRASE"/>
    <property type="match status" value="1"/>
</dbReference>
<evidence type="ECO:0000256" key="5">
    <source>
        <dbReference type="ARBA" id="ARBA00023028"/>
    </source>
</evidence>
<keyword evidence="3" id="KW-1052">Target cell membrane</keyword>
<feature type="non-terminal residue" evidence="8">
    <location>
        <position position="262"/>
    </location>
</feature>
<dbReference type="GO" id="GO:0006887">
    <property type="term" value="P:exocytosis"/>
    <property type="evidence" value="ECO:0007669"/>
    <property type="project" value="UniProtKB-KW"/>
</dbReference>
<sequence length="262" mass="30017">MKVVGCVRYLLENNIKINKRNFYGKTELMSILQSLSSTEEEKIIDEEMLIDFPDIHFEQKYSETGLNYLHLACYGGSVKLVKKLTQKFQHVYTADNQGRYPLHIAVLYNFPEVIIALAENFGSFDINQMQCSSSRRFIELLVSMGADCNLSDENGSTSLNHAISVCHPQPRLDSVIQKCLQSTLFIREIYKTLPPNKMQSAQLAVALYLIDFGDADINIKNNVAKKQIDCFKYSEARKPFIELFGKRIDRFKKITHNIDVAK</sequence>
<keyword evidence="2" id="KW-0268">Exocytosis</keyword>
<gene>
    <name evidence="8" type="ORF">B4U80_10977</name>
</gene>
<comment type="caution">
    <text evidence="8">The sequence shown here is derived from an EMBL/GenBank/DDBJ whole genome shotgun (WGS) entry which is preliminary data.</text>
</comment>
<evidence type="ECO:0000313" key="8">
    <source>
        <dbReference type="EMBL" id="RWS20256.1"/>
    </source>
</evidence>
<dbReference type="AlphaFoldDB" id="A0A443RY24"/>
<evidence type="ECO:0000256" key="4">
    <source>
        <dbReference type="ARBA" id="ARBA00022737"/>
    </source>
</evidence>
<keyword evidence="5" id="KW-0528">Neurotoxin</keyword>
<name>A0A443RY24_9ACAR</name>
<keyword evidence="5" id="KW-0638">Presynaptic neurotoxin</keyword>
<dbReference type="VEuPathDB" id="VectorBase:LDEU011784"/>
<reference evidence="8 9" key="1">
    <citation type="journal article" date="2018" name="Gigascience">
        <title>Genomes of trombidid mites reveal novel predicted allergens and laterally-transferred genes associated with secondary metabolism.</title>
        <authorList>
            <person name="Dong X."/>
            <person name="Chaisiri K."/>
            <person name="Xia D."/>
            <person name="Armstrong S.D."/>
            <person name="Fang Y."/>
            <person name="Donnelly M.J."/>
            <person name="Kadowaki T."/>
            <person name="McGarry J.W."/>
            <person name="Darby A.C."/>
            <person name="Makepeace B.L."/>
        </authorList>
    </citation>
    <scope>NUCLEOTIDE SEQUENCE [LARGE SCALE GENOMIC DNA]</scope>
    <source>
        <strain evidence="8">UoL-UT</strain>
    </source>
</reference>
<keyword evidence="7" id="KW-1053">Target membrane</keyword>
<proteinExistence type="predicted"/>
<protein>
    <submittedName>
        <fullName evidence="8">E3 ubiquitin-protein ligase MIB2-like protein</fullName>
    </submittedName>
</protein>
<dbReference type="GO" id="GO:0044231">
    <property type="term" value="C:host cell presynaptic membrane"/>
    <property type="evidence" value="ECO:0007669"/>
    <property type="project" value="UniProtKB-KW"/>
</dbReference>
<keyword evidence="7" id="KW-0472">Membrane</keyword>
<dbReference type="InterPro" id="IPR051637">
    <property type="entry name" value="Ank_repeat_dom-contain_49"/>
</dbReference>
<evidence type="ECO:0000256" key="6">
    <source>
        <dbReference type="ARBA" id="ARBA00023043"/>
    </source>
</evidence>
<keyword evidence="9" id="KW-1185">Reference proteome</keyword>
<evidence type="ECO:0000256" key="3">
    <source>
        <dbReference type="ARBA" id="ARBA00022537"/>
    </source>
</evidence>
<evidence type="ECO:0000313" key="9">
    <source>
        <dbReference type="Proteomes" id="UP000288716"/>
    </source>
</evidence>
<dbReference type="GO" id="GO:0044218">
    <property type="term" value="C:other organism cell membrane"/>
    <property type="evidence" value="ECO:0007669"/>
    <property type="project" value="UniProtKB-KW"/>
</dbReference>
<dbReference type="InterPro" id="IPR036770">
    <property type="entry name" value="Ankyrin_rpt-contain_sf"/>
</dbReference>
<dbReference type="Pfam" id="PF12796">
    <property type="entry name" value="Ank_2"/>
    <property type="match status" value="1"/>
</dbReference>
<evidence type="ECO:0000256" key="2">
    <source>
        <dbReference type="ARBA" id="ARBA00022483"/>
    </source>
</evidence>
<dbReference type="Proteomes" id="UP000288716">
    <property type="component" value="Unassembled WGS sequence"/>
</dbReference>
<evidence type="ECO:0000256" key="7">
    <source>
        <dbReference type="ARBA" id="ARBA00023298"/>
    </source>
</evidence>
<keyword evidence="6" id="KW-0040">ANK repeat</keyword>
<dbReference type="SUPFAM" id="SSF48403">
    <property type="entry name" value="Ankyrin repeat"/>
    <property type="match status" value="1"/>
</dbReference>